<evidence type="ECO:0000313" key="2">
    <source>
        <dbReference type="Proteomes" id="UP000018936"/>
    </source>
</evidence>
<protein>
    <submittedName>
        <fullName evidence="1">Uncharacterized protein</fullName>
    </submittedName>
</protein>
<organism evidence="1 2">
    <name type="scientific">Ophiophagus hannah</name>
    <name type="common">King cobra</name>
    <name type="synonym">Naja hannah</name>
    <dbReference type="NCBI Taxonomy" id="8665"/>
    <lineage>
        <taxon>Eukaryota</taxon>
        <taxon>Metazoa</taxon>
        <taxon>Chordata</taxon>
        <taxon>Craniata</taxon>
        <taxon>Vertebrata</taxon>
        <taxon>Euteleostomi</taxon>
        <taxon>Lepidosauria</taxon>
        <taxon>Squamata</taxon>
        <taxon>Bifurcata</taxon>
        <taxon>Unidentata</taxon>
        <taxon>Episquamata</taxon>
        <taxon>Toxicofera</taxon>
        <taxon>Serpentes</taxon>
        <taxon>Colubroidea</taxon>
        <taxon>Elapidae</taxon>
        <taxon>Elapinae</taxon>
        <taxon>Ophiophagus</taxon>
    </lineage>
</organism>
<gene>
    <name evidence="1" type="ORF">L345_15846</name>
</gene>
<name>V8NA38_OPHHA</name>
<proteinExistence type="predicted"/>
<reference evidence="1 2" key="1">
    <citation type="journal article" date="2013" name="Proc. Natl. Acad. Sci. U.S.A.">
        <title>The king cobra genome reveals dynamic gene evolution and adaptation in the snake venom system.</title>
        <authorList>
            <person name="Vonk F.J."/>
            <person name="Casewell N.R."/>
            <person name="Henkel C.V."/>
            <person name="Heimberg A.M."/>
            <person name="Jansen H.J."/>
            <person name="McCleary R.J."/>
            <person name="Kerkkamp H.M."/>
            <person name="Vos R.A."/>
            <person name="Guerreiro I."/>
            <person name="Calvete J.J."/>
            <person name="Wuster W."/>
            <person name="Woods A.E."/>
            <person name="Logan J.M."/>
            <person name="Harrison R.A."/>
            <person name="Castoe T.A."/>
            <person name="de Koning A.P."/>
            <person name="Pollock D.D."/>
            <person name="Yandell M."/>
            <person name="Calderon D."/>
            <person name="Renjifo C."/>
            <person name="Currier R.B."/>
            <person name="Salgado D."/>
            <person name="Pla D."/>
            <person name="Sanz L."/>
            <person name="Hyder A.S."/>
            <person name="Ribeiro J.M."/>
            <person name="Arntzen J.W."/>
            <person name="van den Thillart G.E."/>
            <person name="Boetzer M."/>
            <person name="Pirovano W."/>
            <person name="Dirks R.P."/>
            <person name="Spaink H.P."/>
            <person name="Duboule D."/>
            <person name="McGlinn E."/>
            <person name="Kini R.M."/>
            <person name="Richardson M.K."/>
        </authorList>
    </citation>
    <scope>NUCLEOTIDE SEQUENCE</scope>
    <source>
        <tissue evidence="1">Blood</tissue>
    </source>
</reference>
<dbReference type="AlphaFoldDB" id="V8NA38"/>
<evidence type="ECO:0000313" key="1">
    <source>
        <dbReference type="EMBL" id="ETE58432.1"/>
    </source>
</evidence>
<keyword evidence="2" id="KW-1185">Reference proteome</keyword>
<accession>V8NA38</accession>
<comment type="caution">
    <text evidence="1">The sequence shown here is derived from an EMBL/GenBank/DDBJ whole genome shotgun (WGS) entry which is preliminary data.</text>
</comment>
<dbReference type="Proteomes" id="UP000018936">
    <property type="component" value="Unassembled WGS sequence"/>
</dbReference>
<sequence>MNGGQLYLDLQVLYMKEEFFFLISPSLQIIHLNHQRLHFGQEFIIVILTAKE</sequence>
<dbReference type="OrthoDB" id="9833704at2759"/>
<dbReference type="EMBL" id="AZIM01006766">
    <property type="protein sequence ID" value="ETE58432.1"/>
    <property type="molecule type" value="Genomic_DNA"/>
</dbReference>